<protein>
    <submittedName>
        <fullName evidence="1">Uncharacterized protein</fullName>
    </submittedName>
</protein>
<gene>
    <name evidence="1" type="ORF">E2C01_091462</name>
</gene>
<evidence type="ECO:0000313" key="1">
    <source>
        <dbReference type="EMBL" id="MPC96218.1"/>
    </source>
</evidence>
<name>A0A5B7JT02_PORTR</name>
<keyword evidence="2" id="KW-1185">Reference proteome</keyword>
<comment type="caution">
    <text evidence="1">The sequence shown here is derived from an EMBL/GenBank/DDBJ whole genome shotgun (WGS) entry which is preliminary data.</text>
</comment>
<dbReference type="Proteomes" id="UP000324222">
    <property type="component" value="Unassembled WGS sequence"/>
</dbReference>
<dbReference type="EMBL" id="VSRR010105078">
    <property type="protein sequence ID" value="MPC96218.1"/>
    <property type="molecule type" value="Genomic_DNA"/>
</dbReference>
<evidence type="ECO:0000313" key="2">
    <source>
        <dbReference type="Proteomes" id="UP000324222"/>
    </source>
</evidence>
<dbReference type="AlphaFoldDB" id="A0A5B7JT02"/>
<sequence>MVQSYTNLTVEICPCTERVKEHRVISDLVMIATFTLLYSFQ</sequence>
<accession>A0A5B7JT02</accession>
<proteinExistence type="predicted"/>
<reference evidence="1 2" key="1">
    <citation type="submission" date="2019-05" db="EMBL/GenBank/DDBJ databases">
        <title>Another draft genome of Portunus trituberculatus and its Hox gene families provides insights of decapod evolution.</title>
        <authorList>
            <person name="Jeong J.-H."/>
            <person name="Song I."/>
            <person name="Kim S."/>
            <person name="Choi T."/>
            <person name="Kim D."/>
            <person name="Ryu S."/>
            <person name="Kim W."/>
        </authorList>
    </citation>
    <scope>NUCLEOTIDE SEQUENCE [LARGE SCALE GENOMIC DNA]</scope>
    <source>
        <tissue evidence="1">Muscle</tissue>
    </source>
</reference>
<organism evidence="1 2">
    <name type="scientific">Portunus trituberculatus</name>
    <name type="common">Swimming crab</name>
    <name type="synonym">Neptunus trituberculatus</name>
    <dbReference type="NCBI Taxonomy" id="210409"/>
    <lineage>
        <taxon>Eukaryota</taxon>
        <taxon>Metazoa</taxon>
        <taxon>Ecdysozoa</taxon>
        <taxon>Arthropoda</taxon>
        <taxon>Crustacea</taxon>
        <taxon>Multicrustacea</taxon>
        <taxon>Malacostraca</taxon>
        <taxon>Eumalacostraca</taxon>
        <taxon>Eucarida</taxon>
        <taxon>Decapoda</taxon>
        <taxon>Pleocyemata</taxon>
        <taxon>Brachyura</taxon>
        <taxon>Eubrachyura</taxon>
        <taxon>Portunoidea</taxon>
        <taxon>Portunidae</taxon>
        <taxon>Portuninae</taxon>
        <taxon>Portunus</taxon>
    </lineage>
</organism>